<dbReference type="InterPro" id="IPR009045">
    <property type="entry name" value="Zn_M74/Hedgehog-like"/>
</dbReference>
<keyword evidence="3" id="KW-0378">Hydrolase</keyword>
<feature type="domain" description="D-alanyl-D-alanine carboxypeptidase-like core" evidence="2">
    <location>
        <begin position="93"/>
        <end position="212"/>
    </location>
</feature>
<keyword evidence="4" id="KW-1185">Reference proteome</keyword>
<accession>A0A1M7YAA8</accession>
<name>A0A1M7YAA8_9BACT</name>
<dbReference type="CDD" id="cd14852">
    <property type="entry name" value="LD-carboxypeptidase"/>
    <property type="match status" value="1"/>
</dbReference>
<dbReference type="PANTHER" id="PTHR34385:SF1">
    <property type="entry name" value="PEPTIDOGLYCAN L-ALANYL-D-GLUTAMATE ENDOPEPTIDASE CWLK"/>
    <property type="match status" value="1"/>
</dbReference>
<evidence type="ECO:0000259" key="2">
    <source>
        <dbReference type="Pfam" id="PF02557"/>
    </source>
</evidence>
<evidence type="ECO:0000313" key="4">
    <source>
        <dbReference type="Proteomes" id="UP000184603"/>
    </source>
</evidence>
<reference evidence="3 4" key="1">
    <citation type="submission" date="2016-12" db="EMBL/GenBank/DDBJ databases">
        <authorList>
            <person name="Song W.-J."/>
            <person name="Kurnit D.M."/>
        </authorList>
    </citation>
    <scope>NUCLEOTIDE SEQUENCE [LARGE SCALE GENOMIC DNA]</scope>
    <source>
        <strain evidence="3 4">DSM 18488</strain>
    </source>
</reference>
<dbReference type="Proteomes" id="UP000184603">
    <property type="component" value="Unassembled WGS sequence"/>
</dbReference>
<dbReference type="STRING" id="1121416.SAMN02745220_02910"/>
<evidence type="ECO:0000256" key="1">
    <source>
        <dbReference type="SAM" id="SignalP"/>
    </source>
</evidence>
<dbReference type="InterPro" id="IPR052179">
    <property type="entry name" value="DD-CPase-like"/>
</dbReference>
<dbReference type="InterPro" id="IPR003709">
    <property type="entry name" value="VanY-like_core_dom"/>
</dbReference>
<dbReference type="OrthoDB" id="9792074at2"/>
<dbReference type="RefSeq" id="WP_073614255.1">
    <property type="nucleotide sequence ID" value="NZ_FRFE01000014.1"/>
</dbReference>
<feature type="chain" id="PRO_5012839457" evidence="1">
    <location>
        <begin position="30"/>
        <end position="232"/>
    </location>
</feature>
<dbReference type="AlphaFoldDB" id="A0A1M7YAA8"/>
<dbReference type="InterPro" id="IPR058193">
    <property type="entry name" value="VanY/YodJ_core_dom"/>
</dbReference>
<keyword evidence="1" id="KW-0732">Signal</keyword>
<protein>
    <submittedName>
        <fullName evidence="3">D-alanyl-D-alanine carboxypeptidase</fullName>
    </submittedName>
</protein>
<evidence type="ECO:0000313" key="3">
    <source>
        <dbReference type="EMBL" id="SHO49575.1"/>
    </source>
</evidence>
<dbReference type="PANTHER" id="PTHR34385">
    <property type="entry name" value="D-ALANYL-D-ALANINE CARBOXYPEPTIDASE"/>
    <property type="match status" value="1"/>
</dbReference>
<dbReference type="GO" id="GO:0006508">
    <property type="term" value="P:proteolysis"/>
    <property type="evidence" value="ECO:0007669"/>
    <property type="project" value="InterPro"/>
</dbReference>
<dbReference type="EMBL" id="FRFE01000014">
    <property type="protein sequence ID" value="SHO49575.1"/>
    <property type="molecule type" value="Genomic_DNA"/>
</dbReference>
<dbReference type="Gene3D" id="3.30.1380.10">
    <property type="match status" value="1"/>
</dbReference>
<keyword evidence="3" id="KW-0121">Carboxypeptidase</keyword>
<feature type="signal peptide" evidence="1">
    <location>
        <begin position="1"/>
        <end position="29"/>
    </location>
</feature>
<dbReference type="GO" id="GO:0004180">
    <property type="term" value="F:carboxypeptidase activity"/>
    <property type="evidence" value="ECO:0007669"/>
    <property type="project" value="UniProtKB-KW"/>
</dbReference>
<organism evidence="3 4">
    <name type="scientific">Desulfopila aestuarii DSM 18488</name>
    <dbReference type="NCBI Taxonomy" id="1121416"/>
    <lineage>
        <taxon>Bacteria</taxon>
        <taxon>Pseudomonadati</taxon>
        <taxon>Thermodesulfobacteriota</taxon>
        <taxon>Desulfobulbia</taxon>
        <taxon>Desulfobulbales</taxon>
        <taxon>Desulfocapsaceae</taxon>
        <taxon>Desulfopila</taxon>
    </lineage>
</organism>
<gene>
    <name evidence="3" type="ORF">SAMN02745220_02910</name>
</gene>
<dbReference type="SUPFAM" id="SSF55166">
    <property type="entry name" value="Hedgehog/DD-peptidase"/>
    <property type="match status" value="1"/>
</dbReference>
<dbReference type="Pfam" id="PF02557">
    <property type="entry name" value="VanY"/>
    <property type="match status" value="1"/>
</dbReference>
<keyword evidence="3" id="KW-0645">Protease</keyword>
<sequence length="232" mass="26346">MSAPHQLSFIARSTISCCLLLLSVSRLLATENNDTTAIIIAPAAPPAETIQIEEKSYQIPRPWVGNRISAPSLPMSAFKMIPVDHTRDSTHIYVVTETHRALVKLLEAAKEDGIVLRIESGYRSPGYQKKIFSRMLDEGRQFEDIIRYVAPPGYSEHALGTAVDFYPSNWEFARLPDYSWLQKHASQYGFTETYPEHNSKHYPWEAWHWTYHKETETAATKQPELEAAAPQG</sequence>
<proteinExistence type="predicted"/>